<dbReference type="Proteomes" id="UP001431693">
    <property type="component" value="Unassembled WGS sequence"/>
</dbReference>
<keyword evidence="1" id="KW-1133">Transmembrane helix</keyword>
<feature type="domain" description="Predicted membrane protein YciQ-like C-terminal" evidence="4">
    <location>
        <begin position="305"/>
        <end position="565"/>
    </location>
</feature>
<dbReference type="Pfam" id="PF09972">
    <property type="entry name" value="DUF2207"/>
    <property type="match status" value="1"/>
</dbReference>
<dbReference type="RefSeq" id="WP_283713597.1">
    <property type="nucleotide sequence ID" value="NZ_JASJEW010000005.1"/>
</dbReference>
<evidence type="ECO:0000313" key="6">
    <source>
        <dbReference type="Proteomes" id="UP001431693"/>
    </source>
</evidence>
<proteinExistence type="predicted"/>
<evidence type="ECO:0000313" key="5">
    <source>
        <dbReference type="EMBL" id="MDJ1129326.1"/>
    </source>
</evidence>
<feature type="transmembrane region" description="Helical" evidence="1">
    <location>
        <begin position="484"/>
        <end position="505"/>
    </location>
</feature>
<keyword evidence="6" id="KW-1185">Reference proteome</keyword>
<sequence>MRTFSISKRVRSAAVAVALFLAALLAAPVTALAVDYTMGPVTIDAVLAADGTLTVTEDRTFNFDGHANGVYWKIPTGTYEGREIAPVVESCGVVEDGQYERFSDSSSGDDHTYELSDYSSYTQVKLYNQADDEPVTFRVVYKLPQLATAWADTGELYWKFVSDGWDEPTDNVTCTIHLPVPSGQTVKAGDNVRAWGHGTLDGNVSFDGNDVVFTVPRVGTADYAEARVTFPVSWLASTRSSENRLDAILAEEQQWADEANARREAVRAEQTGLGVVFCAVGAGACAIVWRTWRRYKENHRALFQDEYFRDVPSADHPAVLGALYHGGSVGTEEFTATLMHVSDQGAVELNHVEYPGSFGRTKEDYQLVRVPSKAEALTSPIDRDLMRMLFERVAPKTKSSRDLHGDGHVTLLFSEMKRVAKKHPERYMDAYDDWKGAAEGEAIERGFFTDDSRGGRGWLVLAIVACALALCIGLAGAIELEPPAWVWLTLLLPVAGLVAAIVALAHMKALSREAIELRAQLEALRRWLKDFTRLKEAVPNDVILWNRLLVMAVVLGVADEVIEQLQVAMPELLTDPDFVPTYVWVSGHGSMEPPSAAFASAAAASYQASSAAIAASNNSSGGGGGGGFSGGGGGGFGGGGGGGAF</sequence>
<dbReference type="InterPro" id="IPR048389">
    <property type="entry name" value="YciQ-like_C"/>
</dbReference>
<dbReference type="InterPro" id="IPR018702">
    <property type="entry name" value="DUF2207"/>
</dbReference>
<keyword evidence="2" id="KW-0732">Signal</keyword>
<feature type="transmembrane region" description="Helical" evidence="1">
    <location>
        <begin position="458"/>
        <end position="478"/>
    </location>
</feature>
<gene>
    <name evidence="5" type="ORF">QJ043_04445</name>
</gene>
<keyword evidence="1" id="KW-0812">Transmembrane</keyword>
<feature type="signal peptide" evidence="2">
    <location>
        <begin position="1"/>
        <end position="33"/>
    </location>
</feature>
<keyword evidence="1" id="KW-0472">Membrane</keyword>
<feature type="domain" description="DUF2207" evidence="3">
    <location>
        <begin position="41"/>
        <end position="230"/>
    </location>
</feature>
<comment type="caution">
    <text evidence="5">The sequence shown here is derived from an EMBL/GenBank/DDBJ whole genome shotgun (WGS) entry which is preliminary data.</text>
</comment>
<feature type="chain" id="PRO_5047099023" evidence="2">
    <location>
        <begin position="34"/>
        <end position="645"/>
    </location>
</feature>
<evidence type="ECO:0000259" key="4">
    <source>
        <dbReference type="Pfam" id="PF20990"/>
    </source>
</evidence>
<feature type="transmembrane region" description="Helical" evidence="1">
    <location>
        <begin position="272"/>
        <end position="292"/>
    </location>
</feature>
<name>A0ABT6ZKZ1_9ACTN</name>
<evidence type="ECO:0000256" key="1">
    <source>
        <dbReference type="SAM" id="Phobius"/>
    </source>
</evidence>
<dbReference type="Pfam" id="PF20990">
    <property type="entry name" value="DUF2207_C"/>
    <property type="match status" value="1"/>
</dbReference>
<protein>
    <submittedName>
        <fullName evidence="5">DUF2207 domain-containing protein</fullName>
    </submittedName>
</protein>
<dbReference type="EMBL" id="JASJEX010000002">
    <property type="protein sequence ID" value="MDJ1129326.1"/>
    <property type="molecule type" value="Genomic_DNA"/>
</dbReference>
<organism evidence="5 6">
    <name type="scientific">Kribbibacterium absianum</name>
    <dbReference type="NCBI Taxonomy" id="3044210"/>
    <lineage>
        <taxon>Bacteria</taxon>
        <taxon>Bacillati</taxon>
        <taxon>Actinomycetota</taxon>
        <taxon>Coriobacteriia</taxon>
        <taxon>Coriobacteriales</taxon>
        <taxon>Kribbibacteriaceae</taxon>
        <taxon>Kribbibacterium</taxon>
    </lineage>
</organism>
<evidence type="ECO:0000259" key="3">
    <source>
        <dbReference type="Pfam" id="PF09972"/>
    </source>
</evidence>
<reference evidence="5" key="1">
    <citation type="submission" date="2023-05" db="EMBL/GenBank/DDBJ databases">
        <title>[olsenella] sp. nov., isolated from a pig farm feces dump.</title>
        <authorList>
            <person name="Chang Y.-H."/>
        </authorList>
    </citation>
    <scope>NUCLEOTIDE SEQUENCE</scope>
    <source>
        <strain evidence="5">YH-ols2217</strain>
    </source>
</reference>
<evidence type="ECO:0000256" key="2">
    <source>
        <dbReference type="SAM" id="SignalP"/>
    </source>
</evidence>
<accession>A0ABT6ZKZ1</accession>